<protein>
    <submittedName>
        <fullName evidence="3">tRNA 2-selenouridine(34) synthase MnmH</fullName>
        <ecNumber evidence="3">2.5.1.-</ecNumber>
    </submittedName>
</protein>
<accession>A0ABV8X9B0</accession>
<dbReference type="InterPro" id="IPR001763">
    <property type="entry name" value="Rhodanese-like_dom"/>
</dbReference>
<dbReference type="EMBL" id="JBHSEC010000022">
    <property type="protein sequence ID" value="MFC4411704.1"/>
    <property type="molecule type" value="Genomic_DNA"/>
</dbReference>
<dbReference type="Gene3D" id="3.40.250.10">
    <property type="entry name" value="Rhodanese-like domain"/>
    <property type="match status" value="1"/>
</dbReference>
<evidence type="ECO:0000256" key="1">
    <source>
        <dbReference type="ARBA" id="ARBA00023266"/>
    </source>
</evidence>
<reference evidence="4" key="1">
    <citation type="journal article" date="2019" name="Int. J. Syst. Evol. Microbiol.">
        <title>The Global Catalogue of Microorganisms (GCM) 10K type strain sequencing project: providing services to taxonomists for standard genome sequencing and annotation.</title>
        <authorList>
            <consortium name="The Broad Institute Genomics Platform"/>
            <consortium name="The Broad Institute Genome Sequencing Center for Infectious Disease"/>
            <person name="Wu L."/>
            <person name="Ma J."/>
        </authorList>
    </citation>
    <scope>NUCLEOTIDE SEQUENCE [LARGE SCALE GENOMIC DNA]</scope>
    <source>
        <strain evidence="4">CCUG 59778</strain>
    </source>
</reference>
<organism evidence="3 4">
    <name type="scientific">Chungangia koreensis</name>
    <dbReference type="NCBI Taxonomy" id="752657"/>
    <lineage>
        <taxon>Bacteria</taxon>
        <taxon>Bacillati</taxon>
        <taxon>Bacillota</taxon>
        <taxon>Bacilli</taxon>
        <taxon>Lactobacillales</taxon>
        <taxon>Chungangia</taxon>
    </lineage>
</organism>
<gene>
    <name evidence="3" type="primary">mnmH</name>
    <name evidence="3" type="ORF">ACFOZY_15030</name>
</gene>
<dbReference type="InterPro" id="IPR058840">
    <property type="entry name" value="AAA_SelU"/>
</dbReference>
<comment type="caution">
    <text evidence="3">The sequence shown here is derived from an EMBL/GenBank/DDBJ whole genome shotgun (WGS) entry which is preliminary data.</text>
</comment>
<proteinExistence type="predicted"/>
<dbReference type="Pfam" id="PF26341">
    <property type="entry name" value="AAA_SelU"/>
    <property type="match status" value="1"/>
</dbReference>
<dbReference type="SMART" id="SM00450">
    <property type="entry name" value="RHOD"/>
    <property type="match status" value="1"/>
</dbReference>
<dbReference type="NCBIfam" id="NF008750">
    <property type="entry name" value="PRK11784.1-2"/>
    <property type="match status" value="1"/>
</dbReference>
<dbReference type="PANTHER" id="PTHR30401:SF0">
    <property type="entry name" value="TRNA 2-SELENOURIDINE SYNTHASE"/>
    <property type="match status" value="1"/>
</dbReference>
<dbReference type="InterPro" id="IPR036873">
    <property type="entry name" value="Rhodanese-like_dom_sf"/>
</dbReference>
<dbReference type="RefSeq" id="WP_378156955.1">
    <property type="nucleotide sequence ID" value="NZ_JBHSEC010000022.1"/>
</dbReference>
<keyword evidence="1" id="KW-0711">Selenium</keyword>
<dbReference type="SUPFAM" id="SSF52540">
    <property type="entry name" value="P-loop containing nucleoside triphosphate hydrolases"/>
    <property type="match status" value="1"/>
</dbReference>
<evidence type="ECO:0000313" key="4">
    <source>
        <dbReference type="Proteomes" id="UP001595817"/>
    </source>
</evidence>
<dbReference type="Proteomes" id="UP001595817">
    <property type="component" value="Unassembled WGS sequence"/>
</dbReference>
<dbReference type="PROSITE" id="PS50206">
    <property type="entry name" value="RHODANESE_3"/>
    <property type="match status" value="1"/>
</dbReference>
<evidence type="ECO:0000259" key="2">
    <source>
        <dbReference type="PROSITE" id="PS50206"/>
    </source>
</evidence>
<dbReference type="Gene3D" id="3.40.50.300">
    <property type="entry name" value="P-loop containing nucleotide triphosphate hydrolases"/>
    <property type="match status" value="1"/>
</dbReference>
<dbReference type="SUPFAM" id="SSF52821">
    <property type="entry name" value="Rhodanese/Cell cycle control phosphatase"/>
    <property type="match status" value="1"/>
</dbReference>
<dbReference type="GO" id="GO:0016740">
    <property type="term" value="F:transferase activity"/>
    <property type="evidence" value="ECO:0007669"/>
    <property type="project" value="UniProtKB-KW"/>
</dbReference>
<keyword evidence="3" id="KW-0808">Transferase</keyword>
<name>A0ABV8X9B0_9LACT</name>
<dbReference type="PANTHER" id="PTHR30401">
    <property type="entry name" value="TRNA 2-SELENOURIDINE SYNTHASE"/>
    <property type="match status" value="1"/>
</dbReference>
<feature type="domain" description="Rhodanese" evidence="2">
    <location>
        <begin position="15"/>
        <end position="131"/>
    </location>
</feature>
<evidence type="ECO:0000313" key="3">
    <source>
        <dbReference type="EMBL" id="MFC4411704.1"/>
    </source>
</evidence>
<dbReference type="Pfam" id="PF00581">
    <property type="entry name" value="Rhodanese"/>
    <property type="match status" value="1"/>
</dbReference>
<dbReference type="NCBIfam" id="TIGR03167">
    <property type="entry name" value="tRNA_sel_U_synt"/>
    <property type="match status" value="1"/>
</dbReference>
<dbReference type="EC" id="2.5.1.-" evidence="3"/>
<dbReference type="InterPro" id="IPR027417">
    <property type="entry name" value="P-loop_NTPase"/>
</dbReference>
<keyword evidence="4" id="KW-1185">Reference proteome</keyword>
<sequence>MFSTITVEELVPVMEERKMTLIDVRSPSEYEEFTIPGSVNIPFFSDEERAEIGTIYKQVSVEAAKERGLEIVSSKLPSFIKEFKNIEGDKTVFCWRGGMRSRTTATLLSLMGIHVNRLDGGIRSYRQWVVSQLEEFPVKKAFVLNGMTGTGKTKILRALQDEGYPVIDLEGMANHRGSIFGHIGSNPNTQKKFDSLLIQRLRELQEAPYVLFEAESRRIGKVYIAPFLTVMKQESTQIIIEMPMEARVAEILEDYRPWEFHEQCKEAFSLIKSRIHTPIAKEIEDQLNTGEYSSAIQNLLQHYYDARYTHSSLQYPEENKIVVKANSIEEAIEAIKRHIHRVANSDQVRFSI</sequence>
<dbReference type="InterPro" id="IPR017582">
    <property type="entry name" value="SelU"/>
</dbReference>